<dbReference type="InterPro" id="IPR013785">
    <property type="entry name" value="Aldolase_TIM"/>
</dbReference>
<dbReference type="Pfam" id="PF01116">
    <property type="entry name" value="F_bP_aldolase"/>
    <property type="match status" value="1"/>
</dbReference>
<proteinExistence type="predicted"/>
<gene>
    <name evidence="2" type="ORF">GCM10009799_50040</name>
</gene>
<reference evidence="2 3" key="1">
    <citation type="journal article" date="2019" name="Int. J. Syst. Evol. Microbiol.">
        <title>The Global Catalogue of Microorganisms (GCM) 10K type strain sequencing project: providing services to taxonomists for standard genome sequencing and annotation.</title>
        <authorList>
            <consortium name="The Broad Institute Genomics Platform"/>
            <consortium name="The Broad Institute Genome Sequencing Center for Infectious Disease"/>
            <person name="Wu L."/>
            <person name="Ma J."/>
        </authorList>
    </citation>
    <scope>NUCLEOTIDE SEQUENCE [LARGE SCALE GENOMIC DNA]</scope>
    <source>
        <strain evidence="2 3">JCM 15313</strain>
    </source>
</reference>
<organism evidence="2 3">
    <name type="scientific">Nocardiopsis rhodophaea</name>
    <dbReference type="NCBI Taxonomy" id="280238"/>
    <lineage>
        <taxon>Bacteria</taxon>
        <taxon>Bacillati</taxon>
        <taxon>Actinomycetota</taxon>
        <taxon>Actinomycetes</taxon>
        <taxon>Streptosporangiales</taxon>
        <taxon>Nocardiopsidaceae</taxon>
        <taxon>Nocardiopsis</taxon>
    </lineage>
</organism>
<dbReference type="Proteomes" id="UP001501585">
    <property type="component" value="Unassembled WGS sequence"/>
</dbReference>
<evidence type="ECO:0000313" key="3">
    <source>
        <dbReference type="Proteomes" id="UP001501585"/>
    </source>
</evidence>
<keyword evidence="3" id="KW-1185">Reference proteome</keyword>
<dbReference type="SUPFAM" id="SSF51569">
    <property type="entry name" value="Aldolase"/>
    <property type="match status" value="1"/>
</dbReference>
<evidence type="ECO:0000313" key="2">
    <source>
        <dbReference type="EMBL" id="GAA2015837.1"/>
    </source>
</evidence>
<dbReference type="EMBL" id="BAAAPC010000031">
    <property type="protein sequence ID" value="GAA2015837.1"/>
    <property type="molecule type" value="Genomic_DNA"/>
</dbReference>
<dbReference type="InterPro" id="IPR000771">
    <property type="entry name" value="FBA_II"/>
</dbReference>
<dbReference type="Gene3D" id="3.20.20.70">
    <property type="entry name" value="Aldolase class I"/>
    <property type="match status" value="1"/>
</dbReference>
<accession>A0ABN2TP17</accession>
<protein>
    <submittedName>
        <fullName evidence="2">Uncharacterized protein</fullName>
    </submittedName>
</protein>
<comment type="caution">
    <text evidence="2">The sequence shown here is derived from an EMBL/GenBank/DDBJ whole genome shotgun (WGS) entry which is preliminary data.</text>
</comment>
<name>A0ABN2TP17_9ACTN</name>
<evidence type="ECO:0000256" key="1">
    <source>
        <dbReference type="ARBA" id="ARBA00001947"/>
    </source>
</evidence>
<comment type="cofactor">
    <cofactor evidence="1">
        <name>Zn(2+)</name>
        <dbReference type="ChEBI" id="CHEBI:29105"/>
    </cofactor>
</comment>
<sequence length="63" mass="7070">MRGPRSPSHRWPDAVRWTPHLDEIGRCLDRGYTSVMIDGSHMSFAENARLTARAVSAAQRYGA</sequence>